<gene>
    <name evidence="2" type="ORF">DY000_02020461</name>
</gene>
<organism evidence="2 3">
    <name type="scientific">Brassica cretica</name>
    <name type="common">Mustard</name>
    <dbReference type="NCBI Taxonomy" id="69181"/>
    <lineage>
        <taxon>Eukaryota</taxon>
        <taxon>Viridiplantae</taxon>
        <taxon>Streptophyta</taxon>
        <taxon>Embryophyta</taxon>
        <taxon>Tracheophyta</taxon>
        <taxon>Spermatophyta</taxon>
        <taxon>Magnoliopsida</taxon>
        <taxon>eudicotyledons</taxon>
        <taxon>Gunneridae</taxon>
        <taxon>Pentapetalae</taxon>
        <taxon>rosids</taxon>
        <taxon>malvids</taxon>
        <taxon>Brassicales</taxon>
        <taxon>Brassicaceae</taxon>
        <taxon>Brassiceae</taxon>
        <taxon>Brassica</taxon>
    </lineage>
</organism>
<proteinExistence type="predicted"/>
<feature type="compositionally biased region" description="Low complexity" evidence="1">
    <location>
        <begin position="401"/>
        <end position="428"/>
    </location>
</feature>
<evidence type="ECO:0008006" key="4">
    <source>
        <dbReference type="Google" id="ProtNLM"/>
    </source>
</evidence>
<evidence type="ECO:0000313" key="3">
    <source>
        <dbReference type="Proteomes" id="UP000266723"/>
    </source>
</evidence>
<dbReference type="Proteomes" id="UP000266723">
    <property type="component" value="Unassembled WGS sequence"/>
</dbReference>
<name>A0ABQ7EK02_BRACR</name>
<feature type="region of interest" description="Disordered" evidence="1">
    <location>
        <begin position="129"/>
        <end position="148"/>
    </location>
</feature>
<feature type="compositionally biased region" description="Basic and acidic residues" evidence="1">
    <location>
        <begin position="133"/>
        <end position="148"/>
    </location>
</feature>
<sequence>MDDLEEIGDFGVFWSLLSAELHKRVRCLAMDGDLPTVRLSSYFVPRYIFELAFQCHRFEINQHPVADVMPVLLKSGQSASREEAVEEIKDCRSITQHWCRSKVMPELRPSIFQDRTYILVSGTTMKRGFLGSSKKEPADPRTIRKSTREESIDTLRVASIDSVNQASNDTSQLVSDNTVHPGTVHPGTVHLDTLHPASIDIVHLPTVHCGTVHLNTVHLNTVHLNTVHPDIVHLVKNDTTCGETEKSAVLILKVDENGMLRDEEGQDPFQGLPHQDPRNHSEEREDLVTRSDQNAVSEYHMLCKIFPYSISEDAFSWFSQLQPGSLTSWEDIERAFPYKFFDDAKATREKEKNDKWEMLVESWQIKREDQIPIQLLSYIMVEGDKQHVSGELNRVEEADFSDTTSASIDTSTATSIDSPTLTSTNGTTSTLIDGTTSESIAHTIPTSIDGDSCFRSTPLEILERSSCPQDIADSTHKSVDISSCDPTSDGEREITIEYFLELEEFLELEDGEKLQDLDSSREVTMEDFLELEEWLKDMDQNSKKKLDDDQHTLRGDLETSKASIDRHQPPNIDRCPLLDDPPGCIVEMEPIEERMYMSKASHLAVPKHQRPPFWTEEAAGFHKKMKRIHDPVKTVVPCAVVEVEFPIPPDRCMQLSLYIGESRVCSRCFSQPFAKLGALFIAEMIDKGEESMEEAFTQE</sequence>
<keyword evidence="3" id="KW-1185">Reference proteome</keyword>
<dbReference type="EMBL" id="QGKV02000299">
    <property type="protein sequence ID" value="KAF3596574.1"/>
    <property type="molecule type" value="Genomic_DNA"/>
</dbReference>
<feature type="region of interest" description="Disordered" evidence="1">
    <location>
        <begin position="542"/>
        <end position="573"/>
    </location>
</feature>
<feature type="compositionally biased region" description="Basic and acidic residues" evidence="1">
    <location>
        <begin position="275"/>
        <end position="289"/>
    </location>
</feature>
<accession>A0ABQ7EK02</accession>
<comment type="caution">
    <text evidence="2">The sequence shown here is derived from an EMBL/GenBank/DDBJ whole genome shotgun (WGS) entry which is preliminary data.</text>
</comment>
<evidence type="ECO:0000256" key="1">
    <source>
        <dbReference type="SAM" id="MobiDB-lite"/>
    </source>
</evidence>
<reference evidence="2 3" key="1">
    <citation type="journal article" date="2020" name="BMC Genomics">
        <title>Intraspecific diversification of the crop wild relative Brassica cretica Lam. using demographic model selection.</title>
        <authorList>
            <person name="Kioukis A."/>
            <person name="Michalopoulou V.A."/>
            <person name="Briers L."/>
            <person name="Pirintsos S."/>
            <person name="Studholme D.J."/>
            <person name="Pavlidis P."/>
            <person name="Sarris P.F."/>
        </authorList>
    </citation>
    <scope>NUCLEOTIDE SEQUENCE [LARGE SCALE GENOMIC DNA]</scope>
    <source>
        <strain evidence="3">cv. PFS-1207/04</strain>
    </source>
</reference>
<evidence type="ECO:0000313" key="2">
    <source>
        <dbReference type="EMBL" id="KAF3596574.1"/>
    </source>
</evidence>
<feature type="region of interest" description="Disordered" evidence="1">
    <location>
        <begin position="262"/>
        <end position="292"/>
    </location>
</feature>
<protein>
    <recommendedName>
        <fullName evidence="4">Retrotransposon gag domain-containing protein</fullName>
    </recommendedName>
</protein>
<feature type="region of interest" description="Disordered" evidence="1">
    <location>
        <begin position="399"/>
        <end position="428"/>
    </location>
</feature>
<feature type="compositionally biased region" description="Basic and acidic residues" evidence="1">
    <location>
        <begin position="542"/>
        <end position="568"/>
    </location>
</feature>